<dbReference type="Proteomes" id="UP001228643">
    <property type="component" value="Unassembled WGS sequence"/>
</dbReference>
<gene>
    <name evidence="2" type="ORF">QLS97_04070</name>
</gene>
<dbReference type="SUPFAM" id="SSF49299">
    <property type="entry name" value="PKD domain"/>
    <property type="match status" value="1"/>
</dbReference>
<feature type="signal peptide" evidence="1">
    <location>
        <begin position="1"/>
        <end position="24"/>
    </location>
</feature>
<evidence type="ECO:0000256" key="1">
    <source>
        <dbReference type="SAM" id="SignalP"/>
    </source>
</evidence>
<accession>A0AAW6TMI2</accession>
<dbReference type="EMBL" id="JASCRY010000001">
    <property type="protein sequence ID" value="MDI5948818.1"/>
    <property type="molecule type" value="Genomic_DNA"/>
</dbReference>
<keyword evidence="1" id="KW-0732">Signal</keyword>
<dbReference type="RefSeq" id="WP_282714367.1">
    <property type="nucleotide sequence ID" value="NZ_JASCRY010000001.1"/>
</dbReference>
<dbReference type="Pfam" id="PF22352">
    <property type="entry name" value="K319L-like_PKD"/>
    <property type="match status" value="1"/>
</dbReference>
<name>A0AAW6TMI2_9FLAO</name>
<proteinExistence type="predicted"/>
<comment type="caution">
    <text evidence="2">The sequence shown here is derived from an EMBL/GenBank/DDBJ whole genome shotgun (WGS) entry which is preliminary data.</text>
</comment>
<keyword evidence="3" id="KW-1185">Reference proteome</keyword>
<organism evidence="2 3">
    <name type="scientific">Flavobacterium yafengii</name>
    <dbReference type="NCBI Taxonomy" id="3041253"/>
    <lineage>
        <taxon>Bacteria</taxon>
        <taxon>Pseudomonadati</taxon>
        <taxon>Bacteroidota</taxon>
        <taxon>Flavobacteriia</taxon>
        <taxon>Flavobacteriales</taxon>
        <taxon>Flavobacteriaceae</taxon>
        <taxon>Flavobacterium</taxon>
    </lineage>
</organism>
<dbReference type="InterPro" id="IPR013783">
    <property type="entry name" value="Ig-like_fold"/>
</dbReference>
<dbReference type="InterPro" id="IPR035986">
    <property type="entry name" value="PKD_dom_sf"/>
</dbReference>
<reference evidence="2 3" key="1">
    <citation type="submission" date="2023-04" db="EMBL/GenBank/DDBJ databases">
        <title>Two novel species of Flavobacterium.</title>
        <authorList>
            <person name="Liu Q."/>
            <person name="Xin Y.-H."/>
        </authorList>
    </citation>
    <scope>NUCLEOTIDE SEQUENCE [LARGE SCALE GENOMIC DNA]</scope>
    <source>
        <strain evidence="2 3">LB2P87</strain>
    </source>
</reference>
<dbReference type="AlphaFoldDB" id="A0AAW6TMI2"/>
<evidence type="ECO:0000313" key="3">
    <source>
        <dbReference type="Proteomes" id="UP001228643"/>
    </source>
</evidence>
<sequence length="231" mass="26195">MKRINLYGLLLCIAALLINNGCTEETLPRVSPINTVEQQNSAPISFAGGDIQVILPTNFCWLSGGYSHSGTIDNFVWKKISGPSTYILESPNSLRTKVSNLEKGIYEFELTITNKKGLTGKDTARVIVGEMSLNPKEIIFKDIEWIFPWYSAIEIKDFNLLMPQGIFKVYIQRDNNLQWEEVTPYSENSANKYDYFVETRPDGAGIYTYGSLYIFYYGTDTNDTPSVKIVY</sequence>
<protein>
    <submittedName>
        <fullName evidence="2">Uncharacterized protein</fullName>
    </submittedName>
</protein>
<dbReference type="Gene3D" id="2.60.40.10">
    <property type="entry name" value="Immunoglobulins"/>
    <property type="match status" value="1"/>
</dbReference>
<evidence type="ECO:0000313" key="2">
    <source>
        <dbReference type="EMBL" id="MDI5948818.1"/>
    </source>
</evidence>
<feature type="chain" id="PRO_5043319484" evidence="1">
    <location>
        <begin position="25"/>
        <end position="231"/>
    </location>
</feature>